<organism evidence="1 2">
    <name type="scientific">Lentzea aerocolonigenes</name>
    <name type="common">Lechevalieria aerocolonigenes</name>
    <name type="synonym">Saccharothrix aerocolonigenes</name>
    <dbReference type="NCBI Taxonomy" id="68170"/>
    <lineage>
        <taxon>Bacteria</taxon>
        <taxon>Bacillati</taxon>
        <taxon>Actinomycetota</taxon>
        <taxon>Actinomycetes</taxon>
        <taxon>Pseudonocardiales</taxon>
        <taxon>Pseudonocardiaceae</taxon>
        <taxon>Lentzea</taxon>
    </lineage>
</organism>
<dbReference type="OrthoDB" id="4177730at2"/>
<dbReference type="EMBL" id="JYJG01000240">
    <property type="protein sequence ID" value="KJK44624.1"/>
    <property type="molecule type" value="Genomic_DNA"/>
</dbReference>
<gene>
    <name evidence="1" type="ORF">UK23_28870</name>
</gene>
<accession>A0A0F0GM91</accession>
<comment type="caution">
    <text evidence="1">The sequence shown here is derived from an EMBL/GenBank/DDBJ whole genome shotgun (WGS) entry which is preliminary data.</text>
</comment>
<protein>
    <submittedName>
        <fullName evidence="1">Uncharacterized protein</fullName>
    </submittedName>
</protein>
<sequence length="217" mass="22884">MRRVLPFLLLLTACGGPSVGPKISGAPQPGNPVVVTTAPSAGAKPALGSAPDDLLDVDWQQATLTARFCGVEQPVTMRNGEATATSTTWGEVEVVVNPRRPAWFGDLDGDGRDEAAVNLYCENGGHTASSQLAFGLVVVRTVSGTMELIGEISTTTMRDDAPHVPSLTEPRFEYGAITVQELWYRPGDANCCPTGVSQTRWSVRDGTLKAGSAIQVS</sequence>
<dbReference type="Proteomes" id="UP000033393">
    <property type="component" value="Unassembled WGS sequence"/>
</dbReference>
<keyword evidence="2" id="KW-1185">Reference proteome</keyword>
<evidence type="ECO:0000313" key="2">
    <source>
        <dbReference type="Proteomes" id="UP000033393"/>
    </source>
</evidence>
<reference evidence="1 2" key="1">
    <citation type="submission" date="2015-02" db="EMBL/GenBank/DDBJ databases">
        <authorList>
            <person name="Ju K.-S."/>
            <person name="Doroghazi J.R."/>
            <person name="Metcalf W."/>
        </authorList>
    </citation>
    <scope>NUCLEOTIDE SEQUENCE [LARGE SCALE GENOMIC DNA]</scope>
    <source>
        <strain evidence="1 2">NRRL B-16140</strain>
    </source>
</reference>
<dbReference type="PATRIC" id="fig|68170.10.peg.7346"/>
<dbReference type="RefSeq" id="WP_045314817.1">
    <property type="nucleotide sequence ID" value="NZ_JYJG01000240.1"/>
</dbReference>
<dbReference type="AlphaFoldDB" id="A0A0F0GM91"/>
<name>A0A0F0GM91_LENAE</name>
<proteinExistence type="predicted"/>
<evidence type="ECO:0000313" key="1">
    <source>
        <dbReference type="EMBL" id="KJK44624.1"/>
    </source>
</evidence>